<evidence type="ECO:0000313" key="1">
    <source>
        <dbReference type="EMBL" id="TGJ81519.1"/>
    </source>
</evidence>
<proteinExistence type="predicted"/>
<name>A0A4Z0YBB5_9PEZI</name>
<organism evidence="1 2">
    <name type="scientific">Xylaria hypoxylon</name>
    <dbReference type="NCBI Taxonomy" id="37992"/>
    <lineage>
        <taxon>Eukaryota</taxon>
        <taxon>Fungi</taxon>
        <taxon>Dikarya</taxon>
        <taxon>Ascomycota</taxon>
        <taxon>Pezizomycotina</taxon>
        <taxon>Sordariomycetes</taxon>
        <taxon>Xylariomycetidae</taxon>
        <taxon>Xylariales</taxon>
        <taxon>Xylariaceae</taxon>
        <taxon>Xylaria</taxon>
    </lineage>
</organism>
<accession>A0A4Z0YBB5</accession>
<evidence type="ECO:0000313" key="2">
    <source>
        <dbReference type="Proteomes" id="UP000297716"/>
    </source>
</evidence>
<reference evidence="1 2" key="1">
    <citation type="submission" date="2019-03" db="EMBL/GenBank/DDBJ databases">
        <title>Draft genome sequence of Xylaria hypoxylon DSM 108379, a ubiquitous saprotrophic-parasitic fungi on hardwood.</title>
        <authorList>
            <person name="Buettner E."/>
            <person name="Leonhardt S."/>
            <person name="Gebauer A.M."/>
            <person name="Liers C."/>
            <person name="Hofrichter M."/>
            <person name="Kellner H."/>
        </authorList>
    </citation>
    <scope>NUCLEOTIDE SEQUENCE [LARGE SCALE GENOMIC DNA]</scope>
    <source>
        <strain evidence="1 2">DSM 108379</strain>
    </source>
</reference>
<keyword evidence="2" id="KW-1185">Reference proteome</keyword>
<comment type="caution">
    <text evidence="1">The sequence shown here is derived from an EMBL/GenBank/DDBJ whole genome shotgun (WGS) entry which is preliminary data.</text>
</comment>
<dbReference type="Proteomes" id="UP000297716">
    <property type="component" value="Unassembled WGS sequence"/>
</dbReference>
<dbReference type="OrthoDB" id="2687876at2759"/>
<dbReference type="EMBL" id="SKBN01000164">
    <property type="protein sequence ID" value="TGJ81519.1"/>
    <property type="molecule type" value="Genomic_DNA"/>
</dbReference>
<gene>
    <name evidence="1" type="ORF">E0Z10_g7244</name>
</gene>
<protein>
    <recommendedName>
        <fullName evidence="3">F-box domain-containing protein</fullName>
    </recommendedName>
</protein>
<evidence type="ECO:0008006" key="3">
    <source>
        <dbReference type="Google" id="ProtNLM"/>
    </source>
</evidence>
<dbReference type="AlphaFoldDB" id="A0A4Z0YBB5"/>
<sequence length="308" mass="33729">MPNPSLDPEIIISRLAYRPDFSTMIEITEPPKPPIPILADRVSSLGMLDRFPPEIISILLCMLDMQSLACFAGVSFLGNISVQSQRAYQELVTFAGPALWALGKVGLIGVHSVADLHAALRTEDCAACAQYGAFLFLLNCERCCWQCLYYNPLFRVVTQKDAGEYFGLSEQHVQCLPTLHVIPGQYGLPGNYPPKCRGLVVVSVKAARNLGLMVQGSTQNLAQAMASRCKSPKRRIMGQYLQQVPTVSQSRDLLFLPSQMDIASDEFFGVASIPLPSVSKSGRVENGLCAQEVVAQLETGCRVMFPLE</sequence>
<dbReference type="STRING" id="37992.A0A4Z0YBB5"/>